<reference evidence="1" key="1">
    <citation type="submission" date="2019-10" db="EMBL/GenBank/DDBJ databases">
        <title>Conservation and host-specific expression of non-tandemly repeated heterogenous ribosome RNA gene in arbuscular mycorrhizal fungi.</title>
        <authorList>
            <person name="Maeda T."/>
            <person name="Kobayashi Y."/>
            <person name="Nakagawa T."/>
            <person name="Ezawa T."/>
            <person name="Yamaguchi K."/>
            <person name="Bino T."/>
            <person name="Nishimoto Y."/>
            <person name="Shigenobu S."/>
            <person name="Kawaguchi M."/>
        </authorList>
    </citation>
    <scope>NUCLEOTIDE SEQUENCE</scope>
    <source>
        <strain evidence="1">HR1</strain>
    </source>
</reference>
<organism evidence="1 2">
    <name type="scientific">Rhizophagus clarus</name>
    <dbReference type="NCBI Taxonomy" id="94130"/>
    <lineage>
        <taxon>Eukaryota</taxon>
        <taxon>Fungi</taxon>
        <taxon>Fungi incertae sedis</taxon>
        <taxon>Mucoromycota</taxon>
        <taxon>Glomeromycotina</taxon>
        <taxon>Glomeromycetes</taxon>
        <taxon>Glomerales</taxon>
        <taxon>Glomeraceae</taxon>
        <taxon>Rhizophagus</taxon>
    </lineage>
</organism>
<name>A0A8H3KZK3_9GLOM</name>
<dbReference type="EMBL" id="BLAL01000030">
    <property type="protein sequence ID" value="GES77291.1"/>
    <property type="molecule type" value="Genomic_DNA"/>
</dbReference>
<protein>
    <submittedName>
        <fullName evidence="1">Uncharacterized protein</fullName>
    </submittedName>
</protein>
<evidence type="ECO:0000313" key="2">
    <source>
        <dbReference type="Proteomes" id="UP000615446"/>
    </source>
</evidence>
<comment type="caution">
    <text evidence="1">The sequence shown here is derived from an EMBL/GenBank/DDBJ whole genome shotgun (WGS) entry which is preliminary data.</text>
</comment>
<sequence length="94" mass="11047">MDTTQLACVEQQSGLRRTTKTALVTEDNIDDFVKGFAQYAIQLESSMSNQPSVVIYNDEIWKLWLEMFSVALFDYWKMHRSRRMIHKVVKNQGK</sequence>
<gene>
    <name evidence="1" type="ORF">RCL2_000467500</name>
</gene>
<accession>A0A8H3KZK3</accession>
<dbReference type="AlphaFoldDB" id="A0A8H3KZK3"/>
<evidence type="ECO:0000313" key="1">
    <source>
        <dbReference type="EMBL" id="GES77291.1"/>
    </source>
</evidence>
<proteinExistence type="predicted"/>
<dbReference type="Proteomes" id="UP000615446">
    <property type="component" value="Unassembled WGS sequence"/>
</dbReference>